<name>A0A109CX92_AGRVI</name>
<dbReference type="EMBL" id="JACXXJ020000003">
    <property type="protein sequence ID" value="MBF2714181.1"/>
    <property type="molecule type" value="Genomic_DNA"/>
</dbReference>
<dbReference type="Proteomes" id="UP000436911">
    <property type="component" value="Unassembled WGS sequence"/>
</dbReference>
<dbReference type="OrthoDB" id="9763290at2"/>
<dbReference type="Proteomes" id="UP000436692">
    <property type="component" value="Unassembled WGS sequence"/>
</dbReference>
<dbReference type="Pfam" id="PF00733">
    <property type="entry name" value="Asn_synthase"/>
    <property type="match status" value="2"/>
</dbReference>
<dbReference type="EMBL" id="QUSG01000025">
    <property type="protein sequence ID" value="KAA3520788.1"/>
    <property type="molecule type" value="Genomic_DNA"/>
</dbReference>
<evidence type="ECO:0000313" key="8">
    <source>
        <dbReference type="Proteomes" id="UP000436911"/>
    </source>
</evidence>
<dbReference type="PANTHER" id="PTHR11772">
    <property type="entry name" value="ASPARAGINE SYNTHETASE"/>
    <property type="match status" value="1"/>
</dbReference>
<keyword evidence="1" id="KW-0547">Nucleotide-binding</keyword>
<dbReference type="CDD" id="cd01991">
    <property type="entry name" value="Asn_synthase_B_C"/>
    <property type="match status" value="1"/>
</dbReference>
<dbReference type="GO" id="GO:0005829">
    <property type="term" value="C:cytosol"/>
    <property type="evidence" value="ECO:0007669"/>
    <property type="project" value="TreeGrafter"/>
</dbReference>
<dbReference type="EMBL" id="WPHM01000025">
    <property type="protein sequence ID" value="MUZ60962.1"/>
    <property type="molecule type" value="Genomic_DNA"/>
</dbReference>
<dbReference type="GeneID" id="78736739"/>
<dbReference type="GO" id="GO:0005524">
    <property type="term" value="F:ATP binding"/>
    <property type="evidence" value="ECO:0007669"/>
    <property type="project" value="UniProtKB-KW"/>
</dbReference>
<dbReference type="GO" id="GO:0006529">
    <property type="term" value="P:asparagine biosynthetic process"/>
    <property type="evidence" value="ECO:0007669"/>
    <property type="project" value="InterPro"/>
</dbReference>
<comment type="caution">
    <text evidence="4">The sequence shown here is derived from an EMBL/GenBank/DDBJ whole genome shotgun (WGS) entry which is preliminary data.</text>
</comment>
<evidence type="ECO:0000313" key="6">
    <source>
        <dbReference type="EMBL" id="MUZ60962.1"/>
    </source>
</evidence>
<sequence length="161" mass="18332">MASVYAGVRANGFKIALSGDGSDEIFARYGLFKTAKDPYALSTYRLNNLFRTDLQRTDRSSMASSIQCRFPFLDRWLIEFAMAFPFDLKVRTGVEKFVLREAFRGDIPDYMIDRPKIRIPEGIGIHDQIFRALTDATRPSDILLPDNIDGPQIRNALAMFL</sequence>
<dbReference type="AlphaFoldDB" id="A0A109CX92"/>
<organism evidence="4 8">
    <name type="scientific">Agrobacterium vitis</name>
    <name type="common">Rhizobium vitis</name>
    <dbReference type="NCBI Taxonomy" id="373"/>
    <lineage>
        <taxon>Bacteria</taxon>
        <taxon>Pseudomonadati</taxon>
        <taxon>Pseudomonadota</taxon>
        <taxon>Alphaproteobacteria</taxon>
        <taxon>Hyphomicrobiales</taxon>
        <taxon>Rhizobiaceae</taxon>
        <taxon>Rhizobium/Agrobacterium group</taxon>
        <taxon>Agrobacterium</taxon>
    </lineage>
</organism>
<evidence type="ECO:0000256" key="1">
    <source>
        <dbReference type="ARBA" id="ARBA00022741"/>
    </source>
</evidence>
<evidence type="ECO:0000313" key="7">
    <source>
        <dbReference type="Proteomes" id="UP000436692"/>
    </source>
</evidence>
<evidence type="ECO:0000313" key="5">
    <source>
        <dbReference type="EMBL" id="MBF2714181.1"/>
    </source>
</evidence>
<feature type="domain" description="Asparagine synthetase" evidence="3">
    <location>
        <begin position="6"/>
        <end position="34"/>
    </location>
</feature>
<dbReference type="Gene3D" id="3.40.50.620">
    <property type="entry name" value="HUPs"/>
    <property type="match status" value="1"/>
</dbReference>
<dbReference type="PANTHER" id="PTHR11772:SF2">
    <property type="entry name" value="ASPARAGINE SYNTHETASE [GLUTAMINE-HYDROLYZING]"/>
    <property type="match status" value="1"/>
</dbReference>
<dbReference type="InterPro" id="IPR050795">
    <property type="entry name" value="Asn_Synthetase"/>
</dbReference>
<keyword evidence="2" id="KW-0067">ATP-binding</keyword>
<gene>
    <name evidence="4" type="ORF">DXT89_24735</name>
    <name evidence="6" type="ORF">GOZ95_26435</name>
    <name evidence="5" type="ORF">IEI95_007970</name>
</gene>
<evidence type="ECO:0000259" key="3">
    <source>
        <dbReference type="Pfam" id="PF00733"/>
    </source>
</evidence>
<feature type="domain" description="Asparagine synthetase" evidence="3">
    <location>
        <begin position="41"/>
        <end position="126"/>
    </location>
</feature>
<dbReference type="Proteomes" id="UP000655037">
    <property type="component" value="Unassembled WGS sequence"/>
</dbReference>
<dbReference type="InterPro" id="IPR014729">
    <property type="entry name" value="Rossmann-like_a/b/a_fold"/>
</dbReference>
<dbReference type="GO" id="GO:0004066">
    <property type="term" value="F:asparagine synthase (glutamine-hydrolyzing) activity"/>
    <property type="evidence" value="ECO:0007669"/>
    <property type="project" value="InterPro"/>
</dbReference>
<protein>
    <submittedName>
        <fullName evidence="5">Asparagine synthase C-terminal domain-containing protein</fullName>
    </submittedName>
</protein>
<dbReference type="SUPFAM" id="SSF52402">
    <property type="entry name" value="Adenine nucleotide alpha hydrolases-like"/>
    <property type="match status" value="1"/>
</dbReference>
<accession>A0A109CX92</accession>
<evidence type="ECO:0000256" key="2">
    <source>
        <dbReference type="ARBA" id="ARBA00022840"/>
    </source>
</evidence>
<reference evidence="4 8" key="1">
    <citation type="submission" date="2018-08" db="EMBL/GenBank/DDBJ databases">
        <title>Genome sequencing of Agrobacterium vitis strain ICMP 10754.</title>
        <authorList>
            <person name="Visnovsky S.B."/>
            <person name="Pitman A.R."/>
        </authorList>
    </citation>
    <scope>NUCLEOTIDE SEQUENCE [LARGE SCALE GENOMIC DNA]</scope>
    <source>
        <strain evidence="4 8">ICMP 10754</strain>
    </source>
</reference>
<dbReference type="RefSeq" id="WP_060716670.1">
    <property type="nucleotide sequence ID" value="NZ_CP055265.1"/>
</dbReference>
<evidence type="ECO:0000313" key="4">
    <source>
        <dbReference type="EMBL" id="KAA3520788.1"/>
    </source>
</evidence>
<dbReference type="InterPro" id="IPR001962">
    <property type="entry name" value="Asn_synthase"/>
</dbReference>
<proteinExistence type="predicted"/>
<reference evidence="5" key="3">
    <citation type="submission" date="2020-11" db="EMBL/GenBank/DDBJ databases">
        <title>Agrobacterium vitis strain K377 genome.</title>
        <authorList>
            <person name="Xi H."/>
        </authorList>
    </citation>
    <scope>NUCLEOTIDE SEQUENCE</scope>
    <source>
        <strain evidence="5">K377</strain>
    </source>
</reference>
<reference evidence="6 7" key="2">
    <citation type="submission" date="2019-12" db="EMBL/GenBank/DDBJ databases">
        <title>Whole-genome sequencing of Allorhizobium vitis.</title>
        <authorList>
            <person name="Gan H.M."/>
            <person name="Szegedi E."/>
            <person name="Burr T."/>
            <person name="Savka M.A."/>
        </authorList>
    </citation>
    <scope>NUCLEOTIDE SEQUENCE [LARGE SCALE GENOMIC DNA]</scope>
    <source>
        <strain evidence="6 7">CG989</strain>
    </source>
</reference>